<proteinExistence type="predicted"/>
<evidence type="ECO:0000313" key="1">
    <source>
        <dbReference type="EMBL" id="KAJ4712669.1"/>
    </source>
</evidence>
<protein>
    <submittedName>
        <fullName evidence="1">ATP-dependent caseinolytic protease/crotonase family protein</fullName>
    </submittedName>
</protein>
<reference evidence="1 2" key="1">
    <citation type="journal article" date="2023" name="Science">
        <title>Complex scaffold remodeling in plant triterpene biosynthesis.</title>
        <authorList>
            <person name="De La Pena R."/>
            <person name="Hodgson H."/>
            <person name="Liu J.C."/>
            <person name="Stephenson M.J."/>
            <person name="Martin A.C."/>
            <person name="Owen C."/>
            <person name="Harkess A."/>
            <person name="Leebens-Mack J."/>
            <person name="Jimenez L.E."/>
            <person name="Osbourn A."/>
            <person name="Sattely E.S."/>
        </authorList>
    </citation>
    <scope>NUCLEOTIDE SEQUENCE [LARGE SCALE GENOMIC DNA]</scope>
    <source>
        <strain evidence="2">cv. JPN11</strain>
        <tissue evidence="1">Leaf</tissue>
    </source>
</reference>
<name>A0ACC1XPL7_MELAZ</name>
<keyword evidence="1" id="KW-0645">Protease</keyword>
<dbReference type="EMBL" id="CM051401">
    <property type="protein sequence ID" value="KAJ4712669.1"/>
    <property type="molecule type" value="Genomic_DNA"/>
</dbReference>
<dbReference type="Proteomes" id="UP001164539">
    <property type="component" value="Chromosome 8"/>
</dbReference>
<comment type="caution">
    <text evidence="1">The sequence shown here is derived from an EMBL/GenBank/DDBJ whole genome shotgun (WGS) entry which is preliminary data.</text>
</comment>
<keyword evidence="1" id="KW-0378">Hydrolase</keyword>
<gene>
    <name evidence="1" type="ORF">OWV82_014871</name>
</gene>
<evidence type="ECO:0000313" key="2">
    <source>
        <dbReference type="Proteomes" id="UP001164539"/>
    </source>
</evidence>
<accession>A0ACC1XPL7</accession>
<keyword evidence="2" id="KW-1185">Reference proteome</keyword>
<organism evidence="1 2">
    <name type="scientific">Melia azedarach</name>
    <name type="common">Chinaberry tree</name>
    <dbReference type="NCBI Taxonomy" id="155640"/>
    <lineage>
        <taxon>Eukaryota</taxon>
        <taxon>Viridiplantae</taxon>
        <taxon>Streptophyta</taxon>
        <taxon>Embryophyta</taxon>
        <taxon>Tracheophyta</taxon>
        <taxon>Spermatophyta</taxon>
        <taxon>Magnoliopsida</taxon>
        <taxon>eudicotyledons</taxon>
        <taxon>Gunneridae</taxon>
        <taxon>Pentapetalae</taxon>
        <taxon>rosids</taxon>
        <taxon>malvids</taxon>
        <taxon>Sapindales</taxon>
        <taxon>Meliaceae</taxon>
        <taxon>Melia</taxon>
    </lineage>
</organism>
<sequence length="521" mass="58645">MENPNHFRSQVQVSMDTPSLSSEPPNVGNWFASYEYESPLLGSIDGFRDSVSGEGDVFVIQANEKENQMGEFEKTGCKEETKANRNFFMQENQSLSEIPDSSHSPSHVAEPPDIRNRFSSYVYESFVLDTNDEVKDTLSQESECDKEGLLMGERQIEQEENMATFREIRNCSQMDAGEEICLNGFVKSDSSLRDEKPDDKSLKSSSKVLDYADSLPVFTEPPDVKNWYSSYGYQSPALGTSDQFEDSLHFERELDNFVVEDSDGEKEEELAVIRKVRSRYEEVDKEEKLCKSIDDIGEKESLSSQNKCSVKIFKESLEGKTLKSGDTSPSKDVEESSFNGKVSTSELKQEVSKEGLSLTLNINDSSSNNRNKSPMKLFQQESMEDVNLVSLTSNVKLAPVSGASPRKQTHGTDDKENEQKGITENGFVATKKNPSTRTENEDSLKMPQGILLECPRSKGTVSPAGKKNVIVRRKALMETTNYQNSDALEVTGKWRCPQRSKPNLGPPLKQLRLERWIHRVQ</sequence>